<dbReference type="PANTHER" id="PTHR43806:SF11">
    <property type="entry name" value="CEREVISIN-RELATED"/>
    <property type="match status" value="1"/>
</dbReference>
<dbReference type="PROSITE" id="PS00138">
    <property type="entry name" value="SUBTILASE_SER"/>
    <property type="match status" value="1"/>
</dbReference>
<accession>A0A644YA94</accession>
<gene>
    <name evidence="6" type="ORF">SDC9_72038</name>
</gene>
<dbReference type="InterPro" id="IPR050131">
    <property type="entry name" value="Peptidase_S8_subtilisin-like"/>
</dbReference>
<dbReference type="GO" id="GO:0004252">
    <property type="term" value="F:serine-type endopeptidase activity"/>
    <property type="evidence" value="ECO:0007669"/>
    <property type="project" value="InterPro"/>
</dbReference>
<evidence type="ECO:0000313" key="6">
    <source>
        <dbReference type="EMBL" id="MPM25542.1"/>
    </source>
</evidence>
<evidence type="ECO:0000256" key="4">
    <source>
        <dbReference type="ARBA" id="ARBA00022825"/>
    </source>
</evidence>
<comment type="caution">
    <text evidence="6">The sequence shown here is derived from an EMBL/GenBank/DDBJ whole genome shotgun (WGS) entry which is preliminary data.</text>
</comment>
<dbReference type="Pfam" id="PF00082">
    <property type="entry name" value="Peptidase_S8"/>
    <property type="match status" value="1"/>
</dbReference>
<dbReference type="InterPro" id="IPR023828">
    <property type="entry name" value="Peptidase_S8_Ser-AS"/>
</dbReference>
<evidence type="ECO:0000256" key="3">
    <source>
        <dbReference type="ARBA" id="ARBA00022801"/>
    </source>
</evidence>
<feature type="domain" description="Peptidase S8/S53" evidence="5">
    <location>
        <begin position="27"/>
        <end position="243"/>
    </location>
</feature>
<dbReference type="PRINTS" id="PR00723">
    <property type="entry name" value="SUBTILISIN"/>
</dbReference>
<evidence type="ECO:0000259" key="5">
    <source>
        <dbReference type="Pfam" id="PF00082"/>
    </source>
</evidence>
<dbReference type="InterPro" id="IPR000209">
    <property type="entry name" value="Peptidase_S8/S53_dom"/>
</dbReference>
<dbReference type="InterPro" id="IPR015500">
    <property type="entry name" value="Peptidase_S8_subtilisin-rel"/>
</dbReference>
<dbReference type="EMBL" id="VSSQ01004521">
    <property type="protein sequence ID" value="MPM25542.1"/>
    <property type="molecule type" value="Genomic_DNA"/>
</dbReference>
<keyword evidence="3" id="KW-0378">Hydrolase</keyword>
<dbReference type="PROSITE" id="PS00137">
    <property type="entry name" value="SUBTILASE_HIS"/>
    <property type="match status" value="1"/>
</dbReference>
<dbReference type="PANTHER" id="PTHR43806">
    <property type="entry name" value="PEPTIDASE S8"/>
    <property type="match status" value="1"/>
</dbReference>
<protein>
    <recommendedName>
        <fullName evidence="5">Peptidase S8/S53 domain-containing protein</fullName>
    </recommendedName>
</protein>
<proteinExistence type="inferred from homology"/>
<dbReference type="InterPro" id="IPR022398">
    <property type="entry name" value="Peptidase_S8_His-AS"/>
</dbReference>
<keyword evidence="2" id="KW-0645">Protease</keyword>
<comment type="similarity">
    <text evidence="1">Belongs to the peptidase S8 family.</text>
</comment>
<dbReference type="GO" id="GO:0006508">
    <property type="term" value="P:proteolysis"/>
    <property type="evidence" value="ECO:0007669"/>
    <property type="project" value="UniProtKB-KW"/>
</dbReference>
<dbReference type="InterPro" id="IPR036852">
    <property type="entry name" value="Peptidase_S8/S53_dom_sf"/>
</dbReference>
<dbReference type="PROSITE" id="PS51892">
    <property type="entry name" value="SUBTILASE"/>
    <property type="match status" value="1"/>
</dbReference>
<dbReference type="AlphaFoldDB" id="A0A644YA94"/>
<keyword evidence="4" id="KW-0720">Serine protease</keyword>
<dbReference type="Gene3D" id="3.40.50.200">
    <property type="entry name" value="Peptidase S8/S53 domain"/>
    <property type="match status" value="1"/>
</dbReference>
<dbReference type="SUPFAM" id="SSF52743">
    <property type="entry name" value="Subtilisin-like"/>
    <property type="match status" value="1"/>
</dbReference>
<organism evidence="6">
    <name type="scientific">bioreactor metagenome</name>
    <dbReference type="NCBI Taxonomy" id="1076179"/>
    <lineage>
        <taxon>unclassified sequences</taxon>
        <taxon>metagenomes</taxon>
        <taxon>ecological metagenomes</taxon>
    </lineage>
</organism>
<sequence>MQDVKWAPTGDIGNHREEDYGIDFYMDENHANNVEETVFETSHGTRCAGIIAANDNAKGIIGIAAMAKVKLMSLRILDIETGEITGEVDSLIEAITFAENNGASVCNISASTKLYSAALESVIKNSKMLFVVSAGNGNGRGVNIDKSPVYPAAFNFDNVITVANLNYDGQLNKTSNFGVRTVDLAAPGTCIYTTNVNNTYSYSTGTSMAAPMVTGVSALIFSLSEDIPSEKVKEIIVDSVTATEALDQVVRSSGMLNGANAIESALKYKTELYN</sequence>
<evidence type="ECO:0000256" key="2">
    <source>
        <dbReference type="ARBA" id="ARBA00022670"/>
    </source>
</evidence>
<name>A0A644YA94_9ZZZZ</name>
<reference evidence="6" key="1">
    <citation type="submission" date="2019-08" db="EMBL/GenBank/DDBJ databases">
        <authorList>
            <person name="Kucharzyk K."/>
            <person name="Murdoch R.W."/>
            <person name="Higgins S."/>
            <person name="Loffler F."/>
        </authorList>
    </citation>
    <scope>NUCLEOTIDE SEQUENCE</scope>
</reference>
<evidence type="ECO:0000256" key="1">
    <source>
        <dbReference type="ARBA" id="ARBA00011073"/>
    </source>
</evidence>